<proteinExistence type="predicted"/>
<accession>A0ACC2Q2R4</accession>
<organism evidence="1 2">
    <name type="scientific">Mythimna loreyi</name>
    <dbReference type="NCBI Taxonomy" id="667449"/>
    <lineage>
        <taxon>Eukaryota</taxon>
        <taxon>Metazoa</taxon>
        <taxon>Ecdysozoa</taxon>
        <taxon>Arthropoda</taxon>
        <taxon>Hexapoda</taxon>
        <taxon>Insecta</taxon>
        <taxon>Pterygota</taxon>
        <taxon>Neoptera</taxon>
        <taxon>Endopterygota</taxon>
        <taxon>Lepidoptera</taxon>
        <taxon>Glossata</taxon>
        <taxon>Ditrysia</taxon>
        <taxon>Noctuoidea</taxon>
        <taxon>Noctuidae</taxon>
        <taxon>Noctuinae</taxon>
        <taxon>Hadenini</taxon>
        <taxon>Mythimna</taxon>
    </lineage>
</organism>
<comment type="caution">
    <text evidence="1">The sequence shown here is derived from an EMBL/GenBank/DDBJ whole genome shotgun (WGS) entry which is preliminary data.</text>
</comment>
<dbReference type="EMBL" id="CM056805">
    <property type="protein sequence ID" value="KAJ8707077.1"/>
    <property type="molecule type" value="Genomic_DNA"/>
</dbReference>
<evidence type="ECO:0000313" key="2">
    <source>
        <dbReference type="Proteomes" id="UP001231649"/>
    </source>
</evidence>
<gene>
    <name evidence="1" type="ORF">PYW08_011211</name>
</gene>
<keyword evidence="2" id="KW-1185">Reference proteome</keyword>
<dbReference type="Proteomes" id="UP001231649">
    <property type="component" value="Chromosome 29"/>
</dbReference>
<sequence length="361" mass="40472">MKKGSIEDRFVLDQEHDDALFKSQEHFKKDVSRQCYGDLYVIGRLWIQTLRKVLVGADLSLIPVVHAAALEPKTPQKPPKMKYKDLPIYESPHYEYKDYLEDQKKCPKANEKILQNYLYPKVKSYRQNWADRIRDFNKDAKELIDDGMKVVKKKKNEWVSYLRSPDNLLVRQAILATGTITGFIAGRGAGVLRRLFGTTVGVLATGAVVFPKETDEQFKEAIDFTHFMAAELLNKICGIEHRIRGCGTKLPPKPPARSPEQKNKCGPEKKEPEKKEPEKKEGEKKDAAGKKDAGKKDAGKKDAGKKDAGKKDAGKKDDAKKDAAKAESAKKDAAKAELAKKEPAKTEPAKANAEKNEPAKK</sequence>
<protein>
    <submittedName>
        <fullName evidence="1">Uncharacterized protein</fullName>
    </submittedName>
</protein>
<reference evidence="1" key="1">
    <citation type="submission" date="2023-03" db="EMBL/GenBank/DDBJ databases">
        <title>Chromosome-level genomes of two armyworms, Mythimna separata and Mythimna loreyi, provide insights into the biosynthesis and reception of sex pheromones.</title>
        <authorList>
            <person name="Zhao H."/>
        </authorList>
    </citation>
    <scope>NUCLEOTIDE SEQUENCE</scope>
    <source>
        <strain evidence="1">BeijingLab</strain>
    </source>
</reference>
<evidence type="ECO:0000313" key="1">
    <source>
        <dbReference type="EMBL" id="KAJ8707077.1"/>
    </source>
</evidence>
<name>A0ACC2Q2R4_9NEOP</name>